<keyword evidence="1" id="KW-0812">Transmembrane</keyword>
<organism evidence="2 3">
    <name type="scientific">Gonium pectorale</name>
    <name type="common">Green alga</name>
    <dbReference type="NCBI Taxonomy" id="33097"/>
    <lineage>
        <taxon>Eukaryota</taxon>
        <taxon>Viridiplantae</taxon>
        <taxon>Chlorophyta</taxon>
        <taxon>core chlorophytes</taxon>
        <taxon>Chlorophyceae</taxon>
        <taxon>CS clade</taxon>
        <taxon>Chlamydomonadales</taxon>
        <taxon>Volvocaceae</taxon>
        <taxon>Gonium</taxon>
    </lineage>
</organism>
<dbReference type="Proteomes" id="UP000075714">
    <property type="component" value="Unassembled WGS sequence"/>
</dbReference>
<keyword evidence="3" id="KW-1185">Reference proteome</keyword>
<dbReference type="AlphaFoldDB" id="A0A150GGB9"/>
<evidence type="ECO:0000313" key="3">
    <source>
        <dbReference type="Proteomes" id="UP000075714"/>
    </source>
</evidence>
<keyword evidence="1" id="KW-0472">Membrane</keyword>
<proteinExistence type="predicted"/>
<gene>
    <name evidence="2" type="ORF">GPECTOR_24g171</name>
</gene>
<dbReference type="EMBL" id="LSYV01000025">
    <property type="protein sequence ID" value="KXZ48882.1"/>
    <property type="molecule type" value="Genomic_DNA"/>
</dbReference>
<keyword evidence="1" id="KW-1133">Transmembrane helix</keyword>
<protein>
    <submittedName>
        <fullName evidence="2">Uncharacterized protein</fullName>
    </submittedName>
</protein>
<comment type="caution">
    <text evidence="2">The sequence shown here is derived from an EMBL/GenBank/DDBJ whole genome shotgun (WGS) entry which is preliminary data.</text>
</comment>
<evidence type="ECO:0000256" key="1">
    <source>
        <dbReference type="SAM" id="Phobius"/>
    </source>
</evidence>
<reference evidence="3" key="1">
    <citation type="journal article" date="2016" name="Nat. Commun.">
        <title>The Gonium pectorale genome demonstrates co-option of cell cycle regulation during the evolution of multicellularity.</title>
        <authorList>
            <person name="Hanschen E.R."/>
            <person name="Marriage T.N."/>
            <person name="Ferris P.J."/>
            <person name="Hamaji T."/>
            <person name="Toyoda A."/>
            <person name="Fujiyama A."/>
            <person name="Neme R."/>
            <person name="Noguchi H."/>
            <person name="Minakuchi Y."/>
            <person name="Suzuki M."/>
            <person name="Kawai-Toyooka H."/>
            <person name="Smith D.R."/>
            <person name="Sparks H."/>
            <person name="Anderson J."/>
            <person name="Bakaric R."/>
            <person name="Luria V."/>
            <person name="Karger A."/>
            <person name="Kirschner M.W."/>
            <person name="Durand P.M."/>
            <person name="Michod R.E."/>
            <person name="Nozaki H."/>
            <person name="Olson B.J."/>
        </authorList>
    </citation>
    <scope>NUCLEOTIDE SEQUENCE [LARGE SCALE GENOMIC DNA]</scope>
    <source>
        <strain evidence="3">NIES-2863</strain>
    </source>
</reference>
<accession>A0A150GGB9</accession>
<sequence>MTIPFPLLPPPFFLPPLCTPPLHPPPVLCFPLVLFALNIFWYSKILHGVYKVLGFGKSKKAPAKQE</sequence>
<evidence type="ECO:0000313" key="2">
    <source>
        <dbReference type="EMBL" id="KXZ48882.1"/>
    </source>
</evidence>
<name>A0A150GGB9_GONPE</name>
<feature type="transmembrane region" description="Helical" evidence="1">
    <location>
        <begin position="22"/>
        <end position="41"/>
    </location>
</feature>